<dbReference type="PANTHER" id="PTHR24096">
    <property type="entry name" value="LONG-CHAIN-FATTY-ACID--COA LIGASE"/>
    <property type="match status" value="1"/>
</dbReference>
<dbReference type="GO" id="GO:0005524">
    <property type="term" value="F:ATP binding"/>
    <property type="evidence" value="ECO:0007669"/>
    <property type="project" value="UniProtKB-KW"/>
</dbReference>
<dbReference type="Gene3D" id="3.30.300.30">
    <property type="match status" value="1"/>
</dbReference>
<dbReference type="PROSITE" id="PS00455">
    <property type="entry name" value="AMP_BINDING"/>
    <property type="match status" value="1"/>
</dbReference>
<keyword evidence="4" id="KW-1133">Transmembrane helix</keyword>
<keyword evidence="4" id="KW-0472">Membrane</keyword>
<dbReference type="OrthoDB" id="9803968at2"/>
<dbReference type="SUPFAM" id="SSF56801">
    <property type="entry name" value="Acetyl-CoA synthetase-like"/>
    <property type="match status" value="1"/>
</dbReference>
<dbReference type="Pfam" id="PF00501">
    <property type="entry name" value="AMP-binding"/>
    <property type="match status" value="1"/>
</dbReference>
<organism evidence="7 8">
    <name type="scientific">Williamsia limnetica</name>
    <dbReference type="NCBI Taxonomy" id="882452"/>
    <lineage>
        <taxon>Bacteria</taxon>
        <taxon>Bacillati</taxon>
        <taxon>Actinomycetota</taxon>
        <taxon>Actinomycetes</taxon>
        <taxon>Mycobacteriales</taxon>
        <taxon>Nocardiaceae</taxon>
        <taxon>Williamsia</taxon>
    </lineage>
</organism>
<accession>A0A318RQ59</accession>
<sequence length="535" mass="56528">MSFKSPYPPVEIPEGSIYETLFGTISEEDLERVALIDAGATEGTTYRELIGRINAFAGALAARGIAVGDKVALLSPNTSAFAFAFHGILRAGATATTVNALFTAPEIAKQLTDSGAKMLITITQLADGAKAAAAQVGLPESAVIILNGPGEGESPNPNAVDLLGAGLPAPDVSFDPATHLAVLPYSSGTTGNPKGVMLTHRNLIANVAQSQPLLKMSHDDSVLAVLPFFHIYGMTVLLNLALYNRAKLVVMPRFDLVQFLESIQNFKCSYVFIAPPVAVALAKHPLVDDYDLSSINTIMSGAAPLDEELGKAVAKRLGTQVIQGYGMSELSPVSHVIPVDPGDGPQAPLNSCGWPIPNTVNKIVDPATGEDIGIPAEGLSEPGELWVAGPNVMVGYLNNDAATKETIDDDGFLHTGDMAKVDSDGFVYIVDRLKELIKYKGYQVPPAELEALLLTHDDVADAAVIGVIEADTGEEIPKAFVVKREGADLTGEQVIEFVASQVAPHKKVREVEFIDAIPKSAAGKILRKDLRKPVA</sequence>
<comment type="similarity">
    <text evidence="1">Belongs to the ATP-dependent AMP-binding enzyme family.</text>
</comment>
<evidence type="ECO:0000259" key="6">
    <source>
        <dbReference type="Pfam" id="PF13193"/>
    </source>
</evidence>
<keyword evidence="8" id="KW-1185">Reference proteome</keyword>
<dbReference type="InterPro" id="IPR045851">
    <property type="entry name" value="AMP-bd_C_sf"/>
</dbReference>
<keyword evidence="2" id="KW-0547">Nucleotide-binding</keyword>
<dbReference type="InterPro" id="IPR042099">
    <property type="entry name" value="ANL_N_sf"/>
</dbReference>
<reference evidence="7 8" key="1">
    <citation type="submission" date="2018-06" db="EMBL/GenBank/DDBJ databases">
        <title>Genomic Encyclopedia of Type Strains, Phase IV (KMG-IV): sequencing the most valuable type-strain genomes for metagenomic binning, comparative biology and taxonomic classification.</title>
        <authorList>
            <person name="Goeker M."/>
        </authorList>
    </citation>
    <scope>NUCLEOTIDE SEQUENCE [LARGE SCALE GENOMIC DNA]</scope>
    <source>
        <strain evidence="7 8">DSM 45521</strain>
    </source>
</reference>
<dbReference type="Gene3D" id="3.40.50.12780">
    <property type="entry name" value="N-terminal domain of ligase-like"/>
    <property type="match status" value="1"/>
</dbReference>
<dbReference type="Proteomes" id="UP000247591">
    <property type="component" value="Unassembled WGS sequence"/>
</dbReference>
<feature type="domain" description="AMP-dependent synthetase/ligase" evidence="5">
    <location>
        <begin position="31"/>
        <end position="397"/>
    </location>
</feature>
<evidence type="ECO:0000256" key="2">
    <source>
        <dbReference type="ARBA" id="ARBA00022741"/>
    </source>
</evidence>
<dbReference type="EMBL" id="QJSP01000002">
    <property type="protein sequence ID" value="PYE20063.1"/>
    <property type="molecule type" value="Genomic_DNA"/>
</dbReference>
<name>A0A318RQ59_WILLI</name>
<evidence type="ECO:0000256" key="4">
    <source>
        <dbReference type="SAM" id="Phobius"/>
    </source>
</evidence>
<protein>
    <submittedName>
        <fullName evidence="7">Acyl-CoA synthetase (AMP-forming)/AMP-acid ligase II</fullName>
    </submittedName>
</protein>
<keyword evidence="3" id="KW-0067">ATP-binding</keyword>
<dbReference type="RefSeq" id="WP_110468084.1">
    <property type="nucleotide sequence ID" value="NZ_QJSP01000002.1"/>
</dbReference>
<dbReference type="InterPro" id="IPR025110">
    <property type="entry name" value="AMP-bd_C"/>
</dbReference>
<comment type="caution">
    <text evidence="7">The sequence shown here is derived from an EMBL/GenBank/DDBJ whole genome shotgun (WGS) entry which is preliminary data.</text>
</comment>
<evidence type="ECO:0000259" key="5">
    <source>
        <dbReference type="Pfam" id="PF00501"/>
    </source>
</evidence>
<keyword evidence="4" id="KW-0812">Transmembrane</keyword>
<gene>
    <name evidence="7" type="ORF">DFR67_102201</name>
</gene>
<dbReference type="InterPro" id="IPR000873">
    <property type="entry name" value="AMP-dep_synth/lig_dom"/>
</dbReference>
<dbReference type="FunFam" id="3.30.300.30:FF:000007">
    <property type="entry name" value="4-coumarate--CoA ligase 2"/>
    <property type="match status" value="1"/>
</dbReference>
<evidence type="ECO:0000313" key="8">
    <source>
        <dbReference type="Proteomes" id="UP000247591"/>
    </source>
</evidence>
<dbReference type="FunFam" id="3.40.50.12780:FF:000003">
    <property type="entry name" value="Long-chain-fatty-acid--CoA ligase FadD"/>
    <property type="match status" value="1"/>
</dbReference>
<dbReference type="AlphaFoldDB" id="A0A318RQ59"/>
<dbReference type="Pfam" id="PF13193">
    <property type="entry name" value="AMP-binding_C"/>
    <property type="match status" value="1"/>
</dbReference>
<dbReference type="PANTHER" id="PTHR24096:SF422">
    <property type="entry name" value="BCDNA.GH02901"/>
    <property type="match status" value="1"/>
</dbReference>
<evidence type="ECO:0000256" key="1">
    <source>
        <dbReference type="ARBA" id="ARBA00006432"/>
    </source>
</evidence>
<feature type="domain" description="AMP-binding enzyme C-terminal" evidence="6">
    <location>
        <begin position="448"/>
        <end position="524"/>
    </location>
</feature>
<proteinExistence type="inferred from homology"/>
<evidence type="ECO:0000256" key="3">
    <source>
        <dbReference type="ARBA" id="ARBA00022840"/>
    </source>
</evidence>
<keyword evidence="7" id="KW-0436">Ligase</keyword>
<dbReference type="InterPro" id="IPR020845">
    <property type="entry name" value="AMP-binding_CS"/>
</dbReference>
<dbReference type="GO" id="GO:0016405">
    <property type="term" value="F:CoA-ligase activity"/>
    <property type="evidence" value="ECO:0007669"/>
    <property type="project" value="TreeGrafter"/>
</dbReference>
<feature type="transmembrane region" description="Helical" evidence="4">
    <location>
        <begin position="222"/>
        <end position="243"/>
    </location>
</feature>
<evidence type="ECO:0000313" key="7">
    <source>
        <dbReference type="EMBL" id="PYE20063.1"/>
    </source>
</evidence>